<reference evidence="1 2" key="1">
    <citation type="journal article" date="2013" name="Mar. Genomics">
        <title>Expression of sulfatases in Rhodopirellula baltica and the diversity of sulfatases in the genus Rhodopirellula.</title>
        <authorList>
            <person name="Wegner C.E."/>
            <person name="Richter-Heitmann T."/>
            <person name="Klindworth A."/>
            <person name="Klockow C."/>
            <person name="Richter M."/>
            <person name="Achstetter T."/>
            <person name="Glockner F.O."/>
            <person name="Harder J."/>
        </authorList>
    </citation>
    <scope>NUCLEOTIDE SEQUENCE [LARGE SCALE GENOMIC DNA]</scope>
    <source>
        <strain evidence="1 2">SH398</strain>
    </source>
</reference>
<name>M5RZG4_9BACT</name>
<protein>
    <submittedName>
        <fullName evidence="1">Uncharacterized protein</fullName>
    </submittedName>
</protein>
<dbReference type="EMBL" id="ANOF01000155">
    <property type="protein sequence ID" value="EMI24611.1"/>
    <property type="molecule type" value="Genomic_DNA"/>
</dbReference>
<organism evidence="1 2">
    <name type="scientific">Rhodopirellula europaea SH398</name>
    <dbReference type="NCBI Taxonomy" id="1263868"/>
    <lineage>
        <taxon>Bacteria</taxon>
        <taxon>Pseudomonadati</taxon>
        <taxon>Planctomycetota</taxon>
        <taxon>Planctomycetia</taxon>
        <taxon>Pirellulales</taxon>
        <taxon>Pirellulaceae</taxon>
        <taxon>Rhodopirellula</taxon>
    </lineage>
</organism>
<dbReference type="STRING" id="1263868.RESH_04982"/>
<accession>M5RZG4</accession>
<dbReference type="AlphaFoldDB" id="M5RZG4"/>
<comment type="caution">
    <text evidence="1">The sequence shown here is derived from an EMBL/GenBank/DDBJ whole genome shotgun (WGS) entry which is preliminary data.</text>
</comment>
<evidence type="ECO:0000313" key="2">
    <source>
        <dbReference type="Proteomes" id="UP000011996"/>
    </source>
</evidence>
<evidence type="ECO:0000313" key="1">
    <source>
        <dbReference type="EMBL" id="EMI24611.1"/>
    </source>
</evidence>
<dbReference type="Proteomes" id="UP000011996">
    <property type="component" value="Unassembled WGS sequence"/>
</dbReference>
<sequence length="40" mass="4863">MIRPRINDSRNGKELVRLTSQFCNDPWRMPMRLIGWKAFQ</sequence>
<proteinExistence type="predicted"/>
<gene>
    <name evidence="1" type="ORF">RESH_04982</name>
</gene>